<dbReference type="PANTHER" id="PTHR12811:SF0">
    <property type="entry name" value="VACUOLAR PROTEIN SORTING-ASSOCIATED PROTEIN 16 HOMOLOG"/>
    <property type="match status" value="1"/>
</dbReference>
<accession>A0A3S5BJT6</accession>
<dbReference type="Proteomes" id="UP000784294">
    <property type="component" value="Unassembled WGS sequence"/>
</dbReference>
<keyword evidence="3" id="KW-1185">Reference proteome</keyword>
<dbReference type="InterPro" id="IPR016534">
    <property type="entry name" value="VPS16"/>
</dbReference>
<dbReference type="PANTHER" id="PTHR12811">
    <property type="entry name" value="VACUOLAR PROTEIN SORTING VPS16"/>
    <property type="match status" value="1"/>
</dbReference>
<evidence type="ECO:0000313" key="2">
    <source>
        <dbReference type="EMBL" id="VEL26907.1"/>
    </source>
</evidence>
<evidence type="ECO:0000259" key="1">
    <source>
        <dbReference type="Pfam" id="PF04841"/>
    </source>
</evidence>
<dbReference type="AlphaFoldDB" id="A0A3S5BJT6"/>
<dbReference type="Pfam" id="PF04841">
    <property type="entry name" value="Vps16_N"/>
    <property type="match status" value="1"/>
</dbReference>
<evidence type="ECO:0000313" key="3">
    <source>
        <dbReference type="Proteomes" id="UP000784294"/>
    </source>
</evidence>
<organism evidence="2 3">
    <name type="scientific">Protopolystoma xenopodis</name>
    <dbReference type="NCBI Taxonomy" id="117903"/>
    <lineage>
        <taxon>Eukaryota</taxon>
        <taxon>Metazoa</taxon>
        <taxon>Spiralia</taxon>
        <taxon>Lophotrochozoa</taxon>
        <taxon>Platyhelminthes</taxon>
        <taxon>Monogenea</taxon>
        <taxon>Polyopisthocotylea</taxon>
        <taxon>Polystomatidea</taxon>
        <taxon>Polystomatidae</taxon>
        <taxon>Protopolystoma</taxon>
    </lineage>
</organism>
<dbReference type="GO" id="GO:0005765">
    <property type="term" value="C:lysosomal membrane"/>
    <property type="evidence" value="ECO:0007669"/>
    <property type="project" value="TreeGrafter"/>
</dbReference>
<dbReference type="GO" id="GO:0006886">
    <property type="term" value="P:intracellular protein transport"/>
    <property type="evidence" value="ECO:0007669"/>
    <property type="project" value="InterPro"/>
</dbReference>
<dbReference type="EMBL" id="CAAALY010083584">
    <property type="protein sequence ID" value="VEL26907.1"/>
    <property type="molecule type" value="Genomic_DNA"/>
</dbReference>
<sequence>MIDGVRVLTPTRHEFLQRVPGPLESLGRIGADCPAAWLLSAQRALEAGSGRAVDYLLALRQPNRMLEAAKQCLDAACHAAGNEPVGCQLALLHAVRIARGFLAAAAADAVANETNGSAGSELQQCLGQL</sequence>
<dbReference type="GO" id="GO:0003779">
    <property type="term" value="F:actin binding"/>
    <property type="evidence" value="ECO:0007669"/>
    <property type="project" value="TreeGrafter"/>
</dbReference>
<dbReference type="GO" id="GO:0005768">
    <property type="term" value="C:endosome"/>
    <property type="evidence" value="ECO:0007669"/>
    <property type="project" value="TreeGrafter"/>
</dbReference>
<dbReference type="GO" id="GO:0042144">
    <property type="term" value="P:vacuole fusion, non-autophagic"/>
    <property type="evidence" value="ECO:0007669"/>
    <property type="project" value="TreeGrafter"/>
</dbReference>
<dbReference type="GO" id="GO:0030897">
    <property type="term" value="C:HOPS complex"/>
    <property type="evidence" value="ECO:0007669"/>
    <property type="project" value="TreeGrafter"/>
</dbReference>
<dbReference type="GO" id="GO:0016197">
    <property type="term" value="P:endosomal transport"/>
    <property type="evidence" value="ECO:0007669"/>
    <property type="project" value="TreeGrafter"/>
</dbReference>
<proteinExistence type="predicted"/>
<reference evidence="2" key="1">
    <citation type="submission" date="2018-11" db="EMBL/GenBank/DDBJ databases">
        <authorList>
            <consortium name="Pathogen Informatics"/>
        </authorList>
    </citation>
    <scope>NUCLEOTIDE SEQUENCE</scope>
</reference>
<comment type="caution">
    <text evidence="2">The sequence shown here is derived from an EMBL/GenBank/DDBJ whole genome shotgun (WGS) entry which is preliminary data.</text>
</comment>
<name>A0A3S5BJT6_9PLAT</name>
<gene>
    <name evidence="2" type="ORF">PXEA_LOCUS20347</name>
</gene>
<dbReference type="InterPro" id="IPR006926">
    <property type="entry name" value="Vps16_N"/>
</dbReference>
<protein>
    <recommendedName>
        <fullName evidence="1">Vps16 N-terminal domain-containing protein</fullName>
    </recommendedName>
</protein>
<dbReference type="OrthoDB" id="1792at2759"/>
<feature type="domain" description="Vps16 N-terminal" evidence="1">
    <location>
        <begin position="2"/>
        <end position="109"/>
    </location>
</feature>